<evidence type="ECO:0000313" key="8">
    <source>
        <dbReference type="EMBL" id="KAA6123013.1"/>
    </source>
</evidence>
<comment type="caution">
    <text evidence="8">The sequence shown here is derived from an EMBL/GenBank/DDBJ whole genome shotgun (WGS) entry which is preliminary data.</text>
</comment>
<dbReference type="InterPro" id="IPR051310">
    <property type="entry name" value="MCP_chemotaxis"/>
</dbReference>
<feature type="domain" description="HAMP" evidence="7">
    <location>
        <begin position="267"/>
        <end position="318"/>
    </location>
</feature>
<evidence type="ECO:0000256" key="5">
    <source>
        <dbReference type="SAM" id="Phobius"/>
    </source>
</evidence>
<keyword evidence="3" id="KW-0807">Transducer</keyword>
<comment type="similarity">
    <text evidence="2">Belongs to the methyl-accepting chemotaxis (MCP) protein family.</text>
</comment>
<keyword evidence="5" id="KW-0812">Transmembrane</keyword>
<dbReference type="InterPro" id="IPR004089">
    <property type="entry name" value="MCPsignal_dom"/>
</dbReference>
<keyword evidence="1" id="KW-0145">Chemotaxis</keyword>
<reference evidence="8 9" key="1">
    <citation type="submission" date="2019-09" db="EMBL/GenBank/DDBJ databases">
        <title>Isolation of a novel species in the genus Cupriavidus from patients with sepsis using whole genome sequencing.</title>
        <authorList>
            <person name="Kweon O.J."/>
            <person name="Lee M.-K."/>
        </authorList>
    </citation>
    <scope>NUCLEOTIDE SEQUENCE [LARGE SCALE GENOMIC DNA]</scope>
    <source>
        <strain evidence="8 9">MKL-01</strain>
    </source>
</reference>
<dbReference type="SUPFAM" id="SSF58104">
    <property type="entry name" value="Methyl-accepting chemotaxis protein (MCP) signaling domain"/>
    <property type="match status" value="1"/>
</dbReference>
<dbReference type="PROSITE" id="PS50111">
    <property type="entry name" value="CHEMOTAXIS_TRANSDUC_2"/>
    <property type="match status" value="1"/>
</dbReference>
<feature type="compositionally biased region" description="Low complexity" evidence="4">
    <location>
        <begin position="27"/>
        <end position="43"/>
    </location>
</feature>
<feature type="region of interest" description="Disordered" evidence="4">
    <location>
        <begin position="1"/>
        <end position="46"/>
    </location>
</feature>
<proteinExistence type="inferred from homology"/>
<dbReference type="InterPro" id="IPR004090">
    <property type="entry name" value="Chemotax_Me-accpt_rcpt"/>
</dbReference>
<dbReference type="GO" id="GO:0004888">
    <property type="term" value="F:transmembrane signaling receptor activity"/>
    <property type="evidence" value="ECO:0007669"/>
    <property type="project" value="InterPro"/>
</dbReference>
<evidence type="ECO:0000256" key="1">
    <source>
        <dbReference type="ARBA" id="ARBA00022500"/>
    </source>
</evidence>
<dbReference type="SMART" id="SM00283">
    <property type="entry name" value="MA"/>
    <property type="match status" value="1"/>
</dbReference>
<dbReference type="GO" id="GO:0006935">
    <property type="term" value="P:chemotaxis"/>
    <property type="evidence" value="ECO:0007669"/>
    <property type="project" value="UniProtKB-KW"/>
</dbReference>
<evidence type="ECO:0000313" key="9">
    <source>
        <dbReference type="Proteomes" id="UP000324324"/>
    </source>
</evidence>
<keyword evidence="5" id="KW-1133">Transmembrane helix</keyword>
<name>A0A5M8AI21_9BURK</name>
<evidence type="ECO:0000256" key="4">
    <source>
        <dbReference type="SAM" id="MobiDB-lite"/>
    </source>
</evidence>
<dbReference type="PRINTS" id="PR00260">
    <property type="entry name" value="CHEMTRNSDUCR"/>
</dbReference>
<dbReference type="Gene3D" id="1.10.287.950">
    <property type="entry name" value="Methyl-accepting chemotaxis protein"/>
    <property type="match status" value="1"/>
</dbReference>
<dbReference type="PANTHER" id="PTHR43531">
    <property type="entry name" value="PROTEIN ICFG"/>
    <property type="match status" value="1"/>
</dbReference>
<evidence type="ECO:0000256" key="3">
    <source>
        <dbReference type="PROSITE-ProRule" id="PRU00284"/>
    </source>
</evidence>
<dbReference type="Proteomes" id="UP000324324">
    <property type="component" value="Unassembled WGS sequence"/>
</dbReference>
<dbReference type="AlphaFoldDB" id="A0A5M8AI21"/>
<accession>A0A5M8AI21</accession>
<sequence>MLGTAATADTAPAGTSPWGPSGPPGPAWQSGPSESSESSPSSAARRRPRLPLAARLGTAFVLVYLFGAAAAVSGIVNLVALKDRTDTLYQRDMRGSVAAERAQSALAGLGHAQLALTMATSTAERDTAAQQIAQALQTLDTTLSGVGRAAPDQAEALARERANAAQLMHGYVELLRKQPLDALQFDSAVSVEGHFVAEQLAKLGTQIEQARARLEKQAADTVASVSYSQARAQWITMAMLAASLAAAAVLAWQAARALLAELGGEPREAADAARRIAAGDLTEGQRLRRRGARGLLQDLAAMRDALAAMLARIQSSARQIHGASEQIAAANHDLSERTGRQLAAVEEAATSIGELRGLVEQIHMRAHESSAMASQARDAVGTGSAVVRSMRASMDAVQARSRDISEVVGVLQGIAFQTNLLALNAAVEAARAGAAGRGFAVVANEVRALAQRSAQSARDIGALLGEATRDIEAGAGLSGEVEQAMAAIEQAVLRSHTLAERLNGLAQQQAAGIAVVDGAVARLDGTSRQNAELVTTVAQQAESLDWQAGELAADVGRFRF</sequence>
<dbReference type="GO" id="GO:0007165">
    <property type="term" value="P:signal transduction"/>
    <property type="evidence" value="ECO:0007669"/>
    <property type="project" value="UniProtKB-KW"/>
</dbReference>
<keyword evidence="5" id="KW-0472">Membrane</keyword>
<dbReference type="PANTHER" id="PTHR43531:SF11">
    <property type="entry name" value="METHYL-ACCEPTING CHEMOTAXIS PROTEIN 3"/>
    <property type="match status" value="1"/>
</dbReference>
<feature type="transmembrane region" description="Helical" evidence="5">
    <location>
        <begin position="56"/>
        <end position="81"/>
    </location>
</feature>
<feature type="domain" description="Methyl-accepting transducer" evidence="6">
    <location>
        <begin position="316"/>
        <end position="545"/>
    </location>
</feature>
<feature type="compositionally biased region" description="Low complexity" evidence="4">
    <location>
        <begin position="1"/>
        <end position="19"/>
    </location>
</feature>
<evidence type="ECO:0000259" key="7">
    <source>
        <dbReference type="PROSITE" id="PS50885"/>
    </source>
</evidence>
<organism evidence="8 9">
    <name type="scientific">Cupriavidus cauae</name>
    <dbReference type="NCBI Taxonomy" id="2608999"/>
    <lineage>
        <taxon>Bacteria</taxon>
        <taxon>Pseudomonadati</taxon>
        <taxon>Pseudomonadota</taxon>
        <taxon>Betaproteobacteria</taxon>
        <taxon>Burkholderiales</taxon>
        <taxon>Burkholderiaceae</taxon>
        <taxon>Cupriavidus</taxon>
    </lineage>
</organism>
<dbReference type="EMBL" id="VWRN01000035">
    <property type="protein sequence ID" value="KAA6123013.1"/>
    <property type="molecule type" value="Genomic_DNA"/>
</dbReference>
<feature type="transmembrane region" description="Helical" evidence="5">
    <location>
        <begin position="234"/>
        <end position="252"/>
    </location>
</feature>
<protein>
    <submittedName>
        <fullName evidence="8">Methyl-accepting chemotaxis protein</fullName>
    </submittedName>
</protein>
<dbReference type="Pfam" id="PF00015">
    <property type="entry name" value="MCPsignal"/>
    <property type="match status" value="1"/>
</dbReference>
<evidence type="ECO:0000259" key="6">
    <source>
        <dbReference type="PROSITE" id="PS50111"/>
    </source>
</evidence>
<gene>
    <name evidence="8" type="ORF">F1599_14030</name>
</gene>
<dbReference type="GO" id="GO:0016020">
    <property type="term" value="C:membrane"/>
    <property type="evidence" value="ECO:0007669"/>
    <property type="project" value="InterPro"/>
</dbReference>
<evidence type="ECO:0000256" key="2">
    <source>
        <dbReference type="ARBA" id="ARBA00029447"/>
    </source>
</evidence>
<keyword evidence="9" id="KW-1185">Reference proteome</keyword>
<dbReference type="InterPro" id="IPR003660">
    <property type="entry name" value="HAMP_dom"/>
</dbReference>
<dbReference type="PROSITE" id="PS50885">
    <property type="entry name" value="HAMP"/>
    <property type="match status" value="1"/>
</dbReference>